<keyword evidence="2" id="KW-1133">Transmembrane helix</keyword>
<evidence type="ECO:0000256" key="2">
    <source>
        <dbReference type="SAM" id="Phobius"/>
    </source>
</evidence>
<dbReference type="OrthoDB" id="2507294at2759"/>
<feature type="region of interest" description="Disordered" evidence="1">
    <location>
        <begin position="1"/>
        <end position="22"/>
    </location>
</feature>
<dbReference type="Proteomes" id="UP000765509">
    <property type="component" value="Unassembled WGS sequence"/>
</dbReference>
<proteinExistence type="predicted"/>
<keyword evidence="2" id="KW-0472">Membrane</keyword>
<feature type="transmembrane region" description="Helical" evidence="2">
    <location>
        <begin position="32"/>
        <end position="51"/>
    </location>
</feature>
<accession>A0A9Q3JHS2</accession>
<keyword evidence="4" id="KW-1185">Reference proteome</keyword>
<dbReference type="AlphaFoldDB" id="A0A9Q3JHS2"/>
<gene>
    <name evidence="3" type="ORF">O181_101729</name>
</gene>
<evidence type="ECO:0000256" key="1">
    <source>
        <dbReference type="SAM" id="MobiDB-lite"/>
    </source>
</evidence>
<dbReference type="EMBL" id="AVOT02071854">
    <property type="protein sequence ID" value="MBW0562014.1"/>
    <property type="molecule type" value="Genomic_DNA"/>
</dbReference>
<keyword evidence="2" id="KW-0812">Transmembrane</keyword>
<reference evidence="3" key="1">
    <citation type="submission" date="2021-03" db="EMBL/GenBank/DDBJ databases">
        <title>Draft genome sequence of rust myrtle Austropuccinia psidii MF-1, a brazilian biotype.</title>
        <authorList>
            <person name="Quecine M.C."/>
            <person name="Pachon D.M.R."/>
            <person name="Bonatelli M.L."/>
            <person name="Correr F.H."/>
            <person name="Franceschini L.M."/>
            <person name="Leite T.F."/>
            <person name="Margarido G.R.A."/>
            <person name="Almeida C.A."/>
            <person name="Ferrarezi J.A."/>
            <person name="Labate C.A."/>
        </authorList>
    </citation>
    <scope>NUCLEOTIDE SEQUENCE</scope>
    <source>
        <strain evidence="3">MF-1</strain>
    </source>
</reference>
<protein>
    <submittedName>
        <fullName evidence="3">Uncharacterized protein</fullName>
    </submittedName>
</protein>
<organism evidence="3 4">
    <name type="scientific">Austropuccinia psidii MF-1</name>
    <dbReference type="NCBI Taxonomy" id="1389203"/>
    <lineage>
        <taxon>Eukaryota</taxon>
        <taxon>Fungi</taxon>
        <taxon>Dikarya</taxon>
        <taxon>Basidiomycota</taxon>
        <taxon>Pucciniomycotina</taxon>
        <taxon>Pucciniomycetes</taxon>
        <taxon>Pucciniales</taxon>
        <taxon>Sphaerophragmiaceae</taxon>
        <taxon>Austropuccinia</taxon>
    </lineage>
</organism>
<evidence type="ECO:0000313" key="3">
    <source>
        <dbReference type="EMBL" id="MBW0562014.1"/>
    </source>
</evidence>
<name>A0A9Q3JHS2_9BASI</name>
<comment type="caution">
    <text evidence="3">The sequence shown here is derived from an EMBL/GenBank/DDBJ whole genome shotgun (WGS) entry which is preliminary data.</text>
</comment>
<evidence type="ECO:0000313" key="4">
    <source>
        <dbReference type="Proteomes" id="UP000765509"/>
    </source>
</evidence>
<sequence>MTYSKKEALKQLPDAPSSPEFSGTGKYDHMELIYYIDGLFIDFQIITYYWITAIPNTKFKRHSSICYTEMKGMHGRRNWPCLKSNIIQKHSNGTWIWQIIMSFNNEKYSVDQNTYDWCLKQSKRTKNIAPHMNIQMRNHKRLTQIPRELEHAVKFG</sequence>